<dbReference type="RefSeq" id="WP_255927138.1">
    <property type="nucleotide sequence ID" value="NZ_JANFNH010000009.1"/>
</dbReference>
<dbReference type="Proteomes" id="UP001206206">
    <property type="component" value="Unassembled WGS sequence"/>
</dbReference>
<organism evidence="1 2">
    <name type="scientific">Streptantibioticus rubrisoli</name>
    <dbReference type="NCBI Taxonomy" id="1387313"/>
    <lineage>
        <taxon>Bacteria</taxon>
        <taxon>Bacillati</taxon>
        <taxon>Actinomycetota</taxon>
        <taxon>Actinomycetes</taxon>
        <taxon>Kitasatosporales</taxon>
        <taxon>Streptomycetaceae</taxon>
        <taxon>Streptantibioticus</taxon>
    </lineage>
</organism>
<gene>
    <name evidence="1" type="ORF">NON19_11835</name>
</gene>
<sequence>MGQGRGIGFAQGSEAMARLLVDGAELVVRLTWWEKIAARHGSVRVPLTAVEKATVQPDWWRGLPGHGVWVPGWLCVGVRHHTGQDFVAIRPGRQPVACVELGASAPFARVAVTTGDPGRCVAAIRAATGPAEVDAR</sequence>
<comment type="caution">
    <text evidence="1">The sequence shown here is derived from an EMBL/GenBank/DDBJ whole genome shotgun (WGS) entry which is preliminary data.</text>
</comment>
<keyword evidence="2" id="KW-1185">Reference proteome</keyword>
<evidence type="ECO:0000313" key="2">
    <source>
        <dbReference type="Proteomes" id="UP001206206"/>
    </source>
</evidence>
<dbReference type="EMBL" id="JANFNH010000009">
    <property type="protein sequence ID" value="MCQ4042705.1"/>
    <property type="molecule type" value="Genomic_DNA"/>
</dbReference>
<proteinExistence type="predicted"/>
<accession>A0ABT1PEF2</accession>
<evidence type="ECO:0000313" key="1">
    <source>
        <dbReference type="EMBL" id="MCQ4042705.1"/>
    </source>
</evidence>
<protein>
    <submittedName>
        <fullName evidence="1">Uncharacterized protein</fullName>
    </submittedName>
</protein>
<name>A0ABT1PEF2_9ACTN</name>
<reference evidence="1 2" key="1">
    <citation type="submission" date="2022-06" db="EMBL/GenBank/DDBJ databases">
        <title>Draft genome sequence of type strain Streptomyces rubrisoli DSM 42083.</title>
        <authorList>
            <person name="Duangmal K."/>
            <person name="Klaysubun C."/>
        </authorList>
    </citation>
    <scope>NUCLEOTIDE SEQUENCE [LARGE SCALE GENOMIC DNA]</scope>
    <source>
        <strain evidence="1 2">DSM 42083</strain>
    </source>
</reference>